<dbReference type="RefSeq" id="WP_245744682.1">
    <property type="nucleotide sequence ID" value="NZ_FOJB01000001.1"/>
</dbReference>
<dbReference type="InterPro" id="IPR035466">
    <property type="entry name" value="GlmS/AgaS_SIS"/>
</dbReference>
<feature type="transmembrane region" description="Helical" evidence="3">
    <location>
        <begin position="293"/>
        <end position="319"/>
    </location>
</feature>
<dbReference type="SUPFAM" id="SSF53697">
    <property type="entry name" value="SIS domain"/>
    <property type="match status" value="1"/>
</dbReference>
<dbReference type="InterPro" id="IPR046348">
    <property type="entry name" value="SIS_dom_sf"/>
</dbReference>
<name>A0A1I0PEX7_9RHOB</name>
<dbReference type="CDD" id="cd05008">
    <property type="entry name" value="SIS_GlmS_GlmD_1"/>
    <property type="match status" value="1"/>
</dbReference>
<proteinExistence type="predicted"/>
<evidence type="ECO:0000313" key="5">
    <source>
        <dbReference type="EMBL" id="SEW12730.1"/>
    </source>
</evidence>
<dbReference type="InterPro" id="IPR001347">
    <property type="entry name" value="SIS_dom"/>
</dbReference>
<dbReference type="AlphaFoldDB" id="A0A1I0PEX7"/>
<dbReference type="GO" id="GO:0008483">
    <property type="term" value="F:transaminase activity"/>
    <property type="evidence" value="ECO:0007669"/>
    <property type="project" value="UniProtKB-KW"/>
</dbReference>
<keyword evidence="3" id="KW-1133">Transmembrane helix</keyword>
<dbReference type="EMBL" id="FOJB01000001">
    <property type="protein sequence ID" value="SEW12730.1"/>
    <property type="molecule type" value="Genomic_DNA"/>
</dbReference>
<dbReference type="GO" id="GO:1901135">
    <property type="term" value="P:carbohydrate derivative metabolic process"/>
    <property type="evidence" value="ECO:0007669"/>
    <property type="project" value="InterPro"/>
</dbReference>
<dbReference type="STRING" id="1173584.SAMN05444851_1580"/>
<feature type="domain" description="SIS" evidence="4">
    <location>
        <begin position="32"/>
        <end position="170"/>
    </location>
</feature>
<organism evidence="5 6">
    <name type="scientific">Aliiroseovarius sediminilitoris</name>
    <dbReference type="NCBI Taxonomy" id="1173584"/>
    <lineage>
        <taxon>Bacteria</taxon>
        <taxon>Pseudomonadati</taxon>
        <taxon>Pseudomonadota</taxon>
        <taxon>Alphaproteobacteria</taxon>
        <taxon>Rhodobacterales</taxon>
        <taxon>Paracoccaceae</taxon>
        <taxon>Aliiroseovarius</taxon>
    </lineage>
</organism>
<keyword evidence="3" id="KW-0812">Transmembrane</keyword>
<dbReference type="Proteomes" id="UP000199650">
    <property type="component" value="Unassembled WGS sequence"/>
</dbReference>
<keyword evidence="3" id="KW-0472">Membrane</keyword>
<dbReference type="Pfam" id="PF01380">
    <property type="entry name" value="SIS"/>
    <property type="match status" value="2"/>
</dbReference>
<evidence type="ECO:0000256" key="1">
    <source>
        <dbReference type="ARBA" id="ARBA00022576"/>
    </source>
</evidence>
<dbReference type="PANTHER" id="PTHR10937:SF8">
    <property type="entry name" value="AMINOTRANSFERASE-RELATED"/>
    <property type="match status" value="1"/>
</dbReference>
<keyword evidence="6" id="KW-1185">Reference proteome</keyword>
<evidence type="ECO:0000256" key="2">
    <source>
        <dbReference type="ARBA" id="ARBA00022737"/>
    </source>
</evidence>
<feature type="domain" description="SIS" evidence="4">
    <location>
        <begin position="193"/>
        <end position="324"/>
    </location>
</feature>
<accession>A0A1I0PEX7</accession>
<reference evidence="5 6" key="1">
    <citation type="submission" date="2016-10" db="EMBL/GenBank/DDBJ databases">
        <authorList>
            <person name="de Groot N.N."/>
        </authorList>
    </citation>
    <scope>NUCLEOTIDE SEQUENCE [LARGE SCALE GENOMIC DNA]</scope>
    <source>
        <strain evidence="5 6">DSM 29439</strain>
    </source>
</reference>
<dbReference type="Gene3D" id="3.40.50.10490">
    <property type="entry name" value="Glucose-6-phosphate isomerase like protein, domain 1"/>
    <property type="match status" value="2"/>
</dbReference>
<dbReference type="PROSITE" id="PS51464">
    <property type="entry name" value="SIS"/>
    <property type="match status" value="2"/>
</dbReference>
<sequence length="334" mass="34262">MSIETKTHGHLMATESAEAMDVFCRAATQPVDAGKLADAKAIFTIARGSSDAAANVLSYEFMRELSVPVTSLPPSVFSLGKGVCFDGFGALVISQSGASEDLVRAAKGAGINGASVMAITNQTGSAVEAASEATVPIGAGPELAVPATKTVIGSIGAGMALLGGIVPDYKARTAKSVAALKGVSTNHPRAKALQSALLRARNVYVIGRDTGYGAAHEVALKLKECCSLHAEAYSASEVLHGPLQLATNPLMVLILDTGSDRIQDSLDQAEVRFKGVGCDVHRISPTDIDLSDLVPAAAAAVLLAVIYPVILNTALALGLDPDTPETLSKVTQTT</sequence>
<evidence type="ECO:0000256" key="3">
    <source>
        <dbReference type="SAM" id="Phobius"/>
    </source>
</evidence>
<dbReference type="GO" id="GO:0097367">
    <property type="term" value="F:carbohydrate derivative binding"/>
    <property type="evidence" value="ECO:0007669"/>
    <property type="project" value="InterPro"/>
</dbReference>
<keyword evidence="2" id="KW-0677">Repeat</keyword>
<dbReference type="PANTHER" id="PTHR10937">
    <property type="entry name" value="GLUCOSAMINE--FRUCTOSE-6-PHOSPHATE AMINOTRANSFERASE, ISOMERIZING"/>
    <property type="match status" value="1"/>
</dbReference>
<dbReference type="CDD" id="cd05009">
    <property type="entry name" value="SIS_GlmS_GlmD_2"/>
    <property type="match status" value="1"/>
</dbReference>
<gene>
    <name evidence="5" type="ORF">SAMN05444851_1580</name>
</gene>
<keyword evidence="1" id="KW-0808">Transferase</keyword>
<dbReference type="InterPro" id="IPR035490">
    <property type="entry name" value="GlmS/FrlB_SIS"/>
</dbReference>
<evidence type="ECO:0000259" key="4">
    <source>
        <dbReference type="PROSITE" id="PS51464"/>
    </source>
</evidence>
<keyword evidence="1" id="KW-0032">Aminotransferase</keyword>
<protein>
    <submittedName>
        <fullName evidence="5">Glutamine--fructose-6-phosphate transaminase</fullName>
    </submittedName>
</protein>
<evidence type="ECO:0000313" key="6">
    <source>
        <dbReference type="Proteomes" id="UP000199650"/>
    </source>
</evidence>